<dbReference type="PIRSF" id="PIRSF000161">
    <property type="entry name" value="DHPR"/>
    <property type="match status" value="1"/>
</dbReference>
<evidence type="ECO:0000256" key="2">
    <source>
        <dbReference type="ARBA" id="ARBA00022490"/>
    </source>
</evidence>
<keyword evidence="2 9" id="KW-0963">Cytoplasm</keyword>
<dbReference type="InterPro" id="IPR022663">
    <property type="entry name" value="DapB_C"/>
</dbReference>
<evidence type="ECO:0000256" key="8">
    <source>
        <dbReference type="ARBA" id="ARBA00023154"/>
    </source>
</evidence>
<evidence type="ECO:0000313" key="14">
    <source>
        <dbReference type="Proteomes" id="UP000697330"/>
    </source>
</evidence>
<comment type="caution">
    <text evidence="9">Was originally thought to be a dihydrodipicolinate reductase (DHDPR), catalyzing the conversion of dihydrodipicolinate to tetrahydrodipicolinate. However, it was shown in E.coli that the substrate of the enzymatic reaction is not dihydrodipicolinate (DHDP) but in fact (2S,4S)-4-hydroxy-2,3,4,5-tetrahydrodipicolinic acid (HTPA), the product released by the DapA-catalyzed reaction.</text>
</comment>
<feature type="binding site" evidence="9">
    <location>
        <begin position="142"/>
        <end position="143"/>
    </location>
    <ligand>
        <name>(S)-2,3,4,5-tetrahydrodipicolinate</name>
        <dbReference type="ChEBI" id="CHEBI:16845"/>
    </ligand>
</feature>
<dbReference type="GO" id="GO:0008839">
    <property type="term" value="F:4-hydroxy-tetrahydrodipicolinate reductase"/>
    <property type="evidence" value="ECO:0007669"/>
    <property type="project" value="UniProtKB-UniRule"/>
</dbReference>
<reference evidence="13" key="2">
    <citation type="submission" date="2021-09" db="EMBL/GenBank/DDBJ databases">
        <authorList>
            <person name="Gilroy R."/>
        </authorList>
    </citation>
    <scope>NUCLEOTIDE SEQUENCE</scope>
    <source>
        <strain evidence="13">CHK124-7917</strain>
    </source>
</reference>
<dbReference type="Gene3D" id="3.40.50.720">
    <property type="entry name" value="NAD(P)-binding Rossmann-like Domain"/>
    <property type="match status" value="1"/>
</dbReference>
<feature type="active site" description="Proton donor" evidence="9">
    <location>
        <position position="136"/>
    </location>
</feature>
<sequence length="239" mass="24976">MASAIVIGGAGRMGRLVREELLARGFGLLGSYDVDNIDELDDSAPAADVAVDFSAPASLPHTLAYARRTGAAVVSGTTGLSEGQLGELRALGETNRVIWASNYSLGVAALRRATAMVAQTLAGWDAEIVETHHNQKVDAPSGTAKALLAAIDPEGERRVVNGRTGQVGARVPGEIGMHAIRGGTVAGTHEVHFFGPDEEVCLTHRATSRQIFVTGAVAAAARLLERPAGFYDFDALMFA</sequence>
<comment type="subcellular location">
    <subcellularLocation>
        <location evidence="9">Cytoplasm</location>
    </subcellularLocation>
</comment>
<dbReference type="Gene3D" id="3.30.360.10">
    <property type="entry name" value="Dihydrodipicolinate Reductase, domain 2"/>
    <property type="match status" value="1"/>
</dbReference>
<evidence type="ECO:0000259" key="11">
    <source>
        <dbReference type="Pfam" id="PF01113"/>
    </source>
</evidence>
<dbReference type="PANTHER" id="PTHR20836:SF7">
    <property type="entry name" value="4-HYDROXY-TETRAHYDRODIPICOLINATE REDUCTASE"/>
    <property type="match status" value="1"/>
</dbReference>
<dbReference type="NCBIfam" id="TIGR00036">
    <property type="entry name" value="dapB"/>
    <property type="match status" value="1"/>
</dbReference>
<dbReference type="InterPro" id="IPR023940">
    <property type="entry name" value="DHDPR_bac"/>
</dbReference>
<proteinExistence type="inferred from homology"/>
<dbReference type="SUPFAM" id="SSF51735">
    <property type="entry name" value="NAD(P)-binding Rossmann-fold domains"/>
    <property type="match status" value="1"/>
</dbReference>
<evidence type="ECO:0000256" key="10">
    <source>
        <dbReference type="NCBIfam" id="TIGR00036"/>
    </source>
</evidence>
<organism evidence="13 14">
    <name type="scientific">Thermophilibacter provencensis</name>
    <dbReference type="NCBI Taxonomy" id="1852386"/>
    <lineage>
        <taxon>Bacteria</taxon>
        <taxon>Bacillati</taxon>
        <taxon>Actinomycetota</taxon>
        <taxon>Coriobacteriia</taxon>
        <taxon>Coriobacteriales</taxon>
        <taxon>Atopobiaceae</taxon>
        <taxon>Thermophilibacter</taxon>
    </lineage>
</organism>
<evidence type="ECO:0000259" key="12">
    <source>
        <dbReference type="Pfam" id="PF05173"/>
    </source>
</evidence>
<evidence type="ECO:0000256" key="3">
    <source>
        <dbReference type="ARBA" id="ARBA00022605"/>
    </source>
</evidence>
<comment type="catalytic activity">
    <reaction evidence="9">
        <text>(S)-2,3,4,5-tetrahydrodipicolinate + NADP(+) + H2O = (2S,4S)-4-hydroxy-2,3,4,5-tetrahydrodipicolinate + NADPH + H(+)</text>
        <dbReference type="Rhea" id="RHEA:35331"/>
        <dbReference type="ChEBI" id="CHEBI:15377"/>
        <dbReference type="ChEBI" id="CHEBI:15378"/>
        <dbReference type="ChEBI" id="CHEBI:16845"/>
        <dbReference type="ChEBI" id="CHEBI:57783"/>
        <dbReference type="ChEBI" id="CHEBI:58349"/>
        <dbReference type="ChEBI" id="CHEBI:67139"/>
        <dbReference type="EC" id="1.17.1.8"/>
    </reaction>
</comment>
<comment type="function">
    <text evidence="9">Catalyzes the conversion of 4-hydroxy-tetrahydrodipicolinate (HTPA) to tetrahydrodipicolinate.</text>
</comment>
<keyword evidence="5 9" id="KW-0220">Diaminopimelate biosynthesis</keyword>
<dbReference type="AlphaFoldDB" id="A0A921GCJ8"/>
<dbReference type="PROSITE" id="PS01298">
    <property type="entry name" value="DAPB"/>
    <property type="match status" value="1"/>
</dbReference>
<dbReference type="InterPro" id="IPR036291">
    <property type="entry name" value="NAD(P)-bd_dom_sf"/>
</dbReference>
<keyword evidence="4 9" id="KW-0521">NADP</keyword>
<comment type="subunit">
    <text evidence="9">Homotetramer.</text>
</comment>
<feature type="binding site" evidence="9">
    <location>
        <begin position="8"/>
        <end position="13"/>
    </location>
    <ligand>
        <name>NAD(+)</name>
        <dbReference type="ChEBI" id="CHEBI:57540"/>
    </ligand>
</feature>
<dbReference type="Pfam" id="PF01113">
    <property type="entry name" value="DapB_N"/>
    <property type="match status" value="1"/>
</dbReference>
<dbReference type="InterPro" id="IPR000846">
    <property type="entry name" value="DapB_N"/>
</dbReference>
<feature type="domain" description="Dihydrodipicolinate reductase N-terminal" evidence="11">
    <location>
        <begin position="5"/>
        <end position="103"/>
    </location>
</feature>
<dbReference type="SUPFAM" id="SSF55347">
    <property type="entry name" value="Glyceraldehyde-3-phosphate dehydrogenase-like, C-terminal domain"/>
    <property type="match status" value="1"/>
</dbReference>
<feature type="binding site" evidence="9">
    <location>
        <begin position="100"/>
        <end position="103"/>
    </location>
    <ligand>
        <name>NAD(+)</name>
        <dbReference type="ChEBI" id="CHEBI:57540"/>
    </ligand>
</feature>
<comment type="caution">
    <text evidence="9">Lacks conserved residue(s) required for the propagation of feature annotation.</text>
</comment>
<feature type="domain" description="Dihydrodipicolinate reductase C-terminal" evidence="12">
    <location>
        <begin position="106"/>
        <end position="236"/>
    </location>
</feature>
<feature type="binding site" evidence="9">
    <location>
        <position position="133"/>
    </location>
    <ligand>
        <name>(S)-2,3,4,5-tetrahydrodipicolinate</name>
        <dbReference type="ChEBI" id="CHEBI:16845"/>
    </ligand>
</feature>
<keyword evidence="8 9" id="KW-0457">Lysine biosynthesis</keyword>
<dbReference type="GO" id="GO:0016726">
    <property type="term" value="F:oxidoreductase activity, acting on CH or CH2 groups, NAD or NADP as acceptor"/>
    <property type="evidence" value="ECO:0007669"/>
    <property type="project" value="UniProtKB-UniRule"/>
</dbReference>
<evidence type="ECO:0000256" key="9">
    <source>
        <dbReference type="HAMAP-Rule" id="MF_00102"/>
    </source>
</evidence>
<feature type="binding site" evidence="9">
    <location>
        <begin position="76"/>
        <end position="78"/>
    </location>
    <ligand>
        <name>NAD(+)</name>
        <dbReference type="ChEBI" id="CHEBI:57540"/>
    </ligand>
</feature>
<keyword evidence="7 9" id="KW-0520">NAD</keyword>
<dbReference type="GO" id="GO:0019877">
    <property type="term" value="P:diaminopimelate biosynthetic process"/>
    <property type="evidence" value="ECO:0007669"/>
    <property type="project" value="UniProtKB-UniRule"/>
</dbReference>
<dbReference type="GO" id="GO:0009089">
    <property type="term" value="P:lysine biosynthetic process via diaminopimelate"/>
    <property type="evidence" value="ECO:0007669"/>
    <property type="project" value="UniProtKB-UniRule"/>
</dbReference>
<name>A0A921GCJ8_9ACTN</name>
<reference evidence="13" key="1">
    <citation type="journal article" date="2021" name="PeerJ">
        <title>Extensive microbial diversity within the chicken gut microbiome revealed by metagenomics and culture.</title>
        <authorList>
            <person name="Gilroy R."/>
            <person name="Ravi A."/>
            <person name="Getino M."/>
            <person name="Pursley I."/>
            <person name="Horton D.L."/>
            <person name="Alikhan N.F."/>
            <person name="Baker D."/>
            <person name="Gharbi K."/>
            <person name="Hall N."/>
            <person name="Watson M."/>
            <person name="Adriaenssens E.M."/>
            <person name="Foster-Nyarko E."/>
            <person name="Jarju S."/>
            <person name="Secka A."/>
            <person name="Antonio M."/>
            <person name="Oren A."/>
            <person name="Chaudhuri R.R."/>
            <person name="La Ragione R."/>
            <person name="Hildebrand F."/>
            <person name="Pallen M.J."/>
        </authorList>
    </citation>
    <scope>NUCLEOTIDE SEQUENCE</scope>
    <source>
        <strain evidence="13">CHK124-7917</strain>
    </source>
</reference>
<dbReference type="GO" id="GO:0050661">
    <property type="term" value="F:NADP binding"/>
    <property type="evidence" value="ECO:0007669"/>
    <property type="project" value="UniProtKB-UniRule"/>
</dbReference>
<comment type="pathway">
    <text evidence="9">Amino-acid biosynthesis; L-lysine biosynthesis via DAP pathway; (S)-tetrahydrodipicolinate from L-aspartate: step 4/4.</text>
</comment>
<feature type="active site" description="Proton donor/acceptor" evidence="9">
    <location>
        <position position="132"/>
    </location>
</feature>
<protein>
    <recommendedName>
        <fullName evidence="9 10">4-hydroxy-tetrahydrodipicolinate reductase</fullName>
        <shortName evidence="9">HTPA reductase</shortName>
        <ecNumber evidence="9 10">1.17.1.8</ecNumber>
    </recommendedName>
</protein>
<keyword evidence="6 9" id="KW-0560">Oxidoreductase</keyword>
<dbReference type="InterPro" id="IPR022664">
    <property type="entry name" value="DapB_N_CS"/>
</dbReference>
<keyword evidence="3 9" id="KW-0028">Amino-acid biosynthesis</keyword>
<dbReference type="EC" id="1.17.1.8" evidence="9 10"/>
<evidence type="ECO:0000256" key="4">
    <source>
        <dbReference type="ARBA" id="ARBA00022857"/>
    </source>
</evidence>
<evidence type="ECO:0000256" key="5">
    <source>
        <dbReference type="ARBA" id="ARBA00022915"/>
    </source>
</evidence>
<dbReference type="RefSeq" id="WP_274958429.1">
    <property type="nucleotide sequence ID" value="NZ_DYWQ01000012.1"/>
</dbReference>
<comment type="catalytic activity">
    <reaction evidence="9">
        <text>(S)-2,3,4,5-tetrahydrodipicolinate + NAD(+) + H2O = (2S,4S)-4-hydroxy-2,3,4,5-tetrahydrodipicolinate + NADH + H(+)</text>
        <dbReference type="Rhea" id="RHEA:35323"/>
        <dbReference type="ChEBI" id="CHEBI:15377"/>
        <dbReference type="ChEBI" id="CHEBI:15378"/>
        <dbReference type="ChEBI" id="CHEBI:16845"/>
        <dbReference type="ChEBI" id="CHEBI:57540"/>
        <dbReference type="ChEBI" id="CHEBI:57945"/>
        <dbReference type="ChEBI" id="CHEBI:67139"/>
        <dbReference type="EC" id="1.17.1.8"/>
    </reaction>
</comment>
<gene>
    <name evidence="9 13" type="primary">dapB</name>
    <name evidence="13" type="ORF">K8U72_00940</name>
</gene>
<evidence type="ECO:0000256" key="7">
    <source>
        <dbReference type="ARBA" id="ARBA00023027"/>
    </source>
</evidence>
<evidence type="ECO:0000313" key="13">
    <source>
        <dbReference type="EMBL" id="HJF44342.1"/>
    </source>
</evidence>
<dbReference type="PANTHER" id="PTHR20836">
    <property type="entry name" value="DIHYDRODIPICOLINATE REDUCTASE"/>
    <property type="match status" value="1"/>
</dbReference>
<dbReference type="GO" id="GO:0005829">
    <property type="term" value="C:cytosol"/>
    <property type="evidence" value="ECO:0007669"/>
    <property type="project" value="TreeGrafter"/>
</dbReference>
<dbReference type="Proteomes" id="UP000697330">
    <property type="component" value="Unassembled WGS sequence"/>
</dbReference>
<comment type="similarity">
    <text evidence="1 9">Belongs to the DapB family.</text>
</comment>
<comment type="caution">
    <text evidence="13">The sequence shown here is derived from an EMBL/GenBank/DDBJ whole genome shotgun (WGS) entry which is preliminary data.</text>
</comment>
<dbReference type="GO" id="GO:0051287">
    <property type="term" value="F:NAD binding"/>
    <property type="evidence" value="ECO:0007669"/>
    <property type="project" value="UniProtKB-UniRule"/>
</dbReference>
<dbReference type="Pfam" id="PF05173">
    <property type="entry name" value="DapB_C"/>
    <property type="match status" value="1"/>
</dbReference>
<accession>A0A921GCJ8</accession>
<evidence type="ECO:0000256" key="1">
    <source>
        <dbReference type="ARBA" id="ARBA00006642"/>
    </source>
</evidence>
<evidence type="ECO:0000256" key="6">
    <source>
        <dbReference type="ARBA" id="ARBA00023002"/>
    </source>
</evidence>
<dbReference type="EMBL" id="DYWQ01000012">
    <property type="protein sequence ID" value="HJF44342.1"/>
    <property type="molecule type" value="Genomic_DNA"/>
</dbReference>
<dbReference type="CDD" id="cd02274">
    <property type="entry name" value="DHDPR_N"/>
    <property type="match status" value="1"/>
</dbReference>
<dbReference type="HAMAP" id="MF_00102">
    <property type="entry name" value="DapB"/>
    <property type="match status" value="1"/>
</dbReference>